<keyword evidence="1" id="KW-0472">Membrane</keyword>
<evidence type="ECO:0000259" key="2">
    <source>
        <dbReference type="Pfam" id="PF01551"/>
    </source>
</evidence>
<evidence type="ECO:0000313" key="3">
    <source>
        <dbReference type="EMBL" id="MBW3467751.1"/>
    </source>
</evidence>
<reference evidence="3 4" key="1">
    <citation type="journal article" date="2020" name="Syst. Appl. Microbiol.">
        <title>Arthrospiribacter ruber gen. nov., sp. nov., a novel bacterium isolated from Arthrospira cultures.</title>
        <authorList>
            <person name="Waleron M."/>
            <person name="Misztak A."/>
            <person name="Waleron M.M."/>
            <person name="Furmaniak M."/>
            <person name="Mrozik A."/>
            <person name="Waleron K."/>
        </authorList>
    </citation>
    <scope>NUCLEOTIDE SEQUENCE [LARGE SCALE GENOMIC DNA]</scope>
    <source>
        <strain evidence="3 4">DPMB0001</strain>
    </source>
</reference>
<dbReference type="GO" id="GO:0004222">
    <property type="term" value="F:metalloendopeptidase activity"/>
    <property type="evidence" value="ECO:0007669"/>
    <property type="project" value="TreeGrafter"/>
</dbReference>
<dbReference type="PANTHER" id="PTHR21666">
    <property type="entry name" value="PEPTIDASE-RELATED"/>
    <property type="match status" value="1"/>
</dbReference>
<feature type="transmembrane region" description="Helical" evidence="1">
    <location>
        <begin position="39"/>
        <end position="63"/>
    </location>
</feature>
<proteinExistence type="predicted"/>
<dbReference type="AlphaFoldDB" id="A0A951MEA2"/>
<dbReference type="PANTHER" id="PTHR21666:SF289">
    <property type="entry name" value="L-ALA--D-GLU ENDOPEPTIDASE"/>
    <property type="match status" value="1"/>
</dbReference>
<comment type="caution">
    <text evidence="3">The sequence shown here is derived from an EMBL/GenBank/DDBJ whole genome shotgun (WGS) entry which is preliminary data.</text>
</comment>
<evidence type="ECO:0000256" key="1">
    <source>
        <dbReference type="SAM" id="Phobius"/>
    </source>
</evidence>
<keyword evidence="1" id="KW-1133">Transmembrane helix</keyword>
<dbReference type="CDD" id="cd12797">
    <property type="entry name" value="M23_peptidase"/>
    <property type="match status" value="1"/>
</dbReference>
<dbReference type="InterPro" id="IPR050570">
    <property type="entry name" value="Cell_wall_metabolism_enzyme"/>
</dbReference>
<keyword evidence="4" id="KW-1185">Reference proteome</keyword>
<organism evidence="3 4">
    <name type="scientific">Arthrospiribacter ruber</name>
    <dbReference type="NCBI Taxonomy" id="2487934"/>
    <lineage>
        <taxon>Bacteria</taxon>
        <taxon>Pseudomonadati</taxon>
        <taxon>Bacteroidota</taxon>
        <taxon>Cytophagia</taxon>
        <taxon>Cytophagales</taxon>
        <taxon>Cyclobacteriaceae</taxon>
        <taxon>Arthrospiribacter</taxon>
    </lineage>
</organism>
<dbReference type="EMBL" id="RPHB01000003">
    <property type="protein sequence ID" value="MBW3467751.1"/>
    <property type="molecule type" value="Genomic_DNA"/>
</dbReference>
<name>A0A951MEA2_9BACT</name>
<evidence type="ECO:0000313" key="4">
    <source>
        <dbReference type="Proteomes" id="UP000727490"/>
    </source>
</evidence>
<feature type="domain" description="M23ase beta-sheet core" evidence="2">
    <location>
        <begin position="188"/>
        <end position="283"/>
    </location>
</feature>
<sequence length="290" mass="32395">MKYKLQKIFRSKFLFVVRKEEDFSVLTSFSITASKALSILVLFLILSFGFSLILSKTVLSAWFDPSYSASESSELFVQLSDRVDSMALELARRDAYVQNIRRVISGDDLDEENVESRIDTLAGEPGRQRPESERFQPSTGTQSIIDEMIGLPLEGNLPGRNTATFMTSTYFFTPIKGVVISGFDPQQDHFGVDIVSKENEAVKSILDGTVIFNSWTLETGHVVAVQHSNELISIYKHNSVILKKVGDVVRSGEIISIIGNTGELSTGPHLHFELWFQGSPLNPQEFISFD</sequence>
<gene>
    <name evidence="3" type="ORF">EGN73_07960</name>
</gene>
<dbReference type="InterPro" id="IPR016047">
    <property type="entry name" value="M23ase_b-sheet_dom"/>
</dbReference>
<accession>A0A951MEA2</accession>
<dbReference type="Pfam" id="PF01551">
    <property type="entry name" value="Peptidase_M23"/>
    <property type="match status" value="1"/>
</dbReference>
<dbReference type="Proteomes" id="UP000727490">
    <property type="component" value="Unassembled WGS sequence"/>
</dbReference>
<dbReference type="RefSeq" id="WP_219288087.1">
    <property type="nucleotide sequence ID" value="NZ_RPHB01000003.1"/>
</dbReference>
<keyword evidence="1" id="KW-0812">Transmembrane</keyword>
<protein>
    <submittedName>
        <fullName evidence="3">M23 family metallopeptidase</fullName>
    </submittedName>
</protein>